<gene>
    <name evidence="1" type="ORF">CLV97_12440</name>
</gene>
<dbReference type="OrthoDB" id="2968839at2"/>
<dbReference type="EMBL" id="PVNE01000024">
    <property type="protein sequence ID" value="PRX39502.1"/>
    <property type="molecule type" value="Genomic_DNA"/>
</dbReference>
<name>A0A2T0LCK8_9BACL</name>
<evidence type="ECO:0000313" key="2">
    <source>
        <dbReference type="Proteomes" id="UP000237797"/>
    </source>
</evidence>
<comment type="caution">
    <text evidence="1">The sequence shown here is derived from an EMBL/GenBank/DDBJ whole genome shotgun (WGS) entry which is preliminary data.</text>
</comment>
<reference evidence="1 2" key="1">
    <citation type="submission" date="2018-03" db="EMBL/GenBank/DDBJ databases">
        <title>Genomic Encyclopedia of Archaeal and Bacterial Type Strains, Phase II (KMG-II): from individual species to whole genera.</title>
        <authorList>
            <person name="Goeker M."/>
        </authorList>
    </citation>
    <scope>NUCLEOTIDE SEQUENCE [LARGE SCALE GENOMIC DNA]</scope>
    <source>
        <strain evidence="1 2">DSM 44946</strain>
    </source>
</reference>
<dbReference type="Proteomes" id="UP000237797">
    <property type="component" value="Unassembled WGS sequence"/>
</dbReference>
<keyword evidence="2" id="KW-1185">Reference proteome</keyword>
<proteinExistence type="predicted"/>
<evidence type="ECO:0008006" key="3">
    <source>
        <dbReference type="Google" id="ProtNLM"/>
    </source>
</evidence>
<accession>A0A2T0LCK8</accession>
<dbReference type="RefSeq" id="WP_106346053.1">
    <property type="nucleotide sequence ID" value="NZ_PVNE01000024.1"/>
</dbReference>
<dbReference type="AlphaFoldDB" id="A0A2T0LCK8"/>
<evidence type="ECO:0000313" key="1">
    <source>
        <dbReference type="EMBL" id="PRX39502.1"/>
    </source>
</evidence>
<sequence>MGRSQKAKGSRREREFARLINGTRIPLSGAAKHAGQEHTGDVAGLGLKFEVKARKNGFKTLYQWLDQEGIDALAIKADRREWLVVLPIGKLMELIGEE</sequence>
<organism evidence="1 2">
    <name type="scientific">Planifilum fimeticola</name>
    <dbReference type="NCBI Taxonomy" id="201975"/>
    <lineage>
        <taxon>Bacteria</taxon>
        <taxon>Bacillati</taxon>
        <taxon>Bacillota</taxon>
        <taxon>Bacilli</taxon>
        <taxon>Bacillales</taxon>
        <taxon>Thermoactinomycetaceae</taxon>
        <taxon>Planifilum</taxon>
    </lineage>
</organism>
<protein>
    <recommendedName>
        <fullName evidence="3">Holliday junction resolvase</fullName>
    </recommendedName>
</protein>